<accession>A0A1D2MXY2</accession>
<reference evidence="9 10" key="1">
    <citation type="journal article" date="2016" name="Genome Biol. Evol.">
        <title>Gene Family Evolution Reflects Adaptation to Soil Environmental Stressors in the Genome of the Collembolan Orchesella cincta.</title>
        <authorList>
            <person name="Faddeeva-Vakhrusheva A."/>
            <person name="Derks M.F."/>
            <person name="Anvar S.Y."/>
            <person name="Agamennone V."/>
            <person name="Suring W."/>
            <person name="Smit S."/>
            <person name="van Straalen N.M."/>
            <person name="Roelofs D."/>
        </authorList>
    </citation>
    <scope>NUCLEOTIDE SEQUENCE [LARGE SCALE GENOMIC DNA]</scope>
    <source>
        <tissue evidence="9">Mixed pool</tissue>
    </source>
</reference>
<keyword evidence="3 8" id="KW-0812">Transmembrane</keyword>
<evidence type="ECO:0000256" key="1">
    <source>
        <dbReference type="ARBA" id="ARBA00004127"/>
    </source>
</evidence>
<feature type="transmembrane region" description="Helical" evidence="8">
    <location>
        <begin position="148"/>
        <end position="169"/>
    </location>
</feature>
<dbReference type="AlphaFoldDB" id="A0A1D2MXY2"/>
<keyword evidence="6 8" id="KW-0472">Membrane</keyword>
<keyword evidence="4 8" id="KW-1133">Transmembrane helix</keyword>
<dbReference type="InterPro" id="IPR003689">
    <property type="entry name" value="ZIP"/>
</dbReference>
<keyword evidence="5" id="KW-0333">Golgi apparatus</keyword>
<name>A0A1D2MXY2_ORCCI</name>
<feature type="transmembrane region" description="Helical" evidence="8">
    <location>
        <begin position="181"/>
        <end position="200"/>
    </location>
</feature>
<dbReference type="STRING" id="48709.A0A1D2MXY2"/>
<feature type="transmembrane region" description="Helical" evidence="8">
    <location>
        <begin position="35"/>
        <end position="55"/>
    </location>
</feature>
<dbReference type="Proteomes" id="UP000094527">
    <property type="component" value="Unassembled WGS sequence"/>
</dbReference>
<evidence type="ECO:0000256" key="2">
    <source>
        <dbReference type="ARBA" id="ARBA00004394"/>
    </source>
</evidence>
<dbReference type="PANTHER" id="PTHR16133:SF0">
    <property type="entry name" value="ZINC_IRON REGULATED TRANSPORTER-RELATED PROTEIN 102B, ISOFORM E"/>
    <property type="match status" value="1"/>
</dbReference>
<gene>
    <name evidence="9" type="ORF">Ocin01_08760</name>
</gene>
<feature type="transmembrane region" description="Helical" evidence="8">
    <location>
        <begin position="6"/>
        <end position="28"/>
    </location>
</feature>
<evidence type="ECO:0000256" key="7">
    <source>
        <dbReference type="SAM" id="MobiDB-lite"/>
    </source>
</evidence>
<comment type="caution">
    <text evidence="9">The sequence shown here is derived from an EMBL/GenBank/DDBJ whole genome shotgun (WGS) entry which is preliminary data.</text>
</comment>
<evidence type="ECO:0000313" key="9">
    <source>
        <dbReference type="EMBL" id="ODM97916.1"/>
    </source>
</evidence>
<evidence type="ECO:0000256" key="4">
    <source>
        <dbReference type="ARBA" id="ARBA00022989"/>
    </source>
</evidence>
<evidence type="ECO:0000256" key="5">
    <source>
        <dbReference type="ARBA" id="ARBA00023034"/>
    </source>
</evidence>
<sequence>MDPAVGLIFLSGVMLIGSFLAGAIPIVMHMSEEKIHLISVLGAGLLVGTALSVIIPEGMHTLYLAQLQKVDSHKIIPSSPSIPQAQQQPDGGYVPPCSRSRSSRDIESSAYSHKRSFTATLGLVVHAAADGVALGAAATTPHPDVEMIVFFAIMLHKAPAAFGLVTFLLHEGLDRNRVRRHLAIFSLAAPVMAIITYFGISQEGKQDTSTMNATALAMLFSAGTFLYVATVHVLPEVTKDSQNGFSRKELLCLIVGIMLPLLLTSGHHH</sequence>
<feature type="compositionally biased region" description="Low complexity" evidence="7">
    <location>
        <begin position="78"/>
        <end position="89"/>
    </location>
</feature>
<comment type="subcellular location">
    <subcellularLocation>
        <location evidence="1">Endomembrane system</location>
        <topology evidence="1">Multi-pass membrane protein</topology>
    </subcellularLocation>
    <subcellularLocation>
        <location evidence="2">Golgi apparatus membrane</location>
    </subcellularLocation>
</comment>
<feature type="transmembrane region" description="Helical" evidence="8">
    <location>
        <begin position="212"/>
        <end position="229"/>
    </location>
</feature>
<dbReference type="Pfam" id="PF02535">
    <property type="entry name" value="Zip"/>
    <property type="match status" value="1"/>
</dbReference>
<dbReference type="InterPro" id="IPR045891">
    <property type="entry name" value="ZIP9"/>
</dbReference>
<evidence type="ECO:0000256" key="8">
    <source>
        <dbReference type="SAM" id="Phobius"/>
    </source>
</evidence>
<evidence type="ECO:0000313" key="10">
    <source>
        <dbReference type="Proteomes" id="UP000094527"/>
    </source>
</evidence>
<evidence type="ECO:0000256" key="3">
    <source>
        <dbReference type="ARBA" id="ARBA00022692"/>
    </source>
</evidence>
<protein>
    <submittedName>
        <fullName evidence="9">Zinc transporter ZIP9</fullName>
    </submittedName>
</protein>
<dbReference type="EMBL" id="LJIJ01000395">
    <property type="protein sequence ID" value="ODM97916.1"/>
    <property type="molecule type" value="Genomic_DNA"/>
</dbReference>
<dbReference type="PANTHER" id="PTHR16133">
    <property type="entry name" value="SOLUTE CARRIER FAMILY 39 ZINC TRANSPORTER , MEMBER 9-RELATED"/>
    <property type="match status" value="1"/>
</dbReference>
<feature type="transmembrane region" description="Helical" evidence="8">
    <location>
        <begin position="250"/>
        <end position="268"/>
    </location>
</feature>
<evidence type="ECO:0000256" key="6">
    <source>
        <dbReference type="ARBA" id="ARBA00023136"/>
    </source>
</evidence>
<dbReference type="GO" id="GO:0006829">
    <property type="term" value="P:zinc ion transport"/>
    <property type="evidence" value="ECO:0007669"/>
    <property type="project" value="InterPro"/>
</dbReference>
<dbReference type="OMA" id="DDFPSIC"/>
<dbReference type="GO" id="GO:0000139">
    <property type="term" value="C:Golgi membrane"/>
    <property type="evidence" value="ECO:0007669"/>
    <property type="project" value="UniProtKB-SubCell"/>
</dbReference>
<feature type="region of interest" description="Disordered" evidence="7">
    <location>
        <begin position="78"/>
        <end position="105"/>
    </location>
</feature>
<dbReference type="OrthoDB" id="19859at2759"/>
<dbReference type="GO" id="GO:0046873">
    <property type="term" value="F:metal ion transmembrane transporter activity"/>
    <property type="evidence" value="ECO:0007669"/>
    <property type="project" value="InterPro"/>
</dbReference>
<proteinExistence type="predicted"/>
<keyword evidence="10" id="KW-1185">Reference proteome</keyword>
<organism evidence="9 10">
    <name type="scientific">Orchesella cincta</name>
    <name type="common">Springtail</name>
    <name type="synonym">Podura cincta</name>
    <dbReference type="NCBI Taxonomy" id="48709"/>
    <lineage>
        <taxon>Eukaryota</taxon>
        <taxon>Metazoa</taxon>
        <taxon>Ecdysozoa</taxon>
        <taxon>Arthropoda</taxon>
        <taxon>Hexapoda</taxon>
        <taxon>Collembola</taxon>
        <taxon>Entomobryomorpha</taxon>
        <taxon>Entomobryoidea</taxon>
        <taxon>Orchesellidae</taxon>
        <taxon>Orchesellinae</taxon>
        <taxon>Orchesella</taxon>
    </lineage>
</organism>